<accession>A0AA36C872</accession>
<dbReference type="Pfam" id="PF10326">
    <property type="entry name" value="7TM_GPCR_Str"/>
    <property type="match status" value="1"/>
</dbReference>
<protein>
    <submittedName>
        <fullName evidence="2">Uncharacterized protein</fullName>
    </submittedName>
</protein>
<keyword evidence="1" id="KW-0812">Transmembrane</keyword>
<keyword evidence="1" id="KW-0472">Membrane</keyword>
<dbReference type="Proteomes" id="UP001177023">
    <property type="component" value="Unassembled WGS sequence"/>
</dbReference>
<feature type="transmembrane region" description="Helical" evidence="1">
    <location>
        <begin position="32"/>
        <end position="56"/>
    </location>
</feature>
<evidence type="ECO:0000313" key="3">
    <source>
        <dbReference type="Proteomes" id="UP001177023"/>
    </source>
</evidence>
<dbReference type="PANTHER" id="PTHR22943:SF248">
    <property type="entry name" value="SEVEN TM RECEPTOR"/>
    <property type="match status" value="1"/>
</dbReference>
<keyword evidence="1" id="KW-1133">Transmembrane helix</keyword>
<gene>
    <name evidence="2" type="ORF">MSPICULIGERA_LOCUS1971</name>
</gene>
<comment type="caution">
    <text evidence="2">The sequence shown here is derived from an EMBL/GenBank/DDBJ whole genome shotgun (WGS) entry which is preliminary data.</text>
</comment>
<dbReference type="AlphaFoldDB" id="A0AA36C872"/>
<reference evidence="2" key="1">
    <citation type="submission" date="2023-06" db="EMBL/GenBank/DDBJ databases">
        <authorList>
            <person name="Delattre M."/>
        </authorList>
    </citation>
    <scope>NUCLEOTIDE SEQUENCE</scope>
    <source>
        <strain evidence="2">AF72</strain>
    </source>
</reference>
<dbReference type="EMBL" id="CATQJA010000593">
    <property type="protein sequence ID" value="CAJ0561908.1"/>
    <property type="molecule type" value="Genomic_DNA"/>
</dbReference>
<organism evidence="2 3">
    <name type="scientific">Mesorhabditis spiculigera</name>
    <dbReference type="NCBI Taxonomy" id="96644"/>
    <lineage>
        <taxon>Eukaryota</taxon>
        <taxon>Metazoa</taxon>
        <taxon>Ecdysozoa</taxon>
        <taxon>Nematoda</taxon>
        <taxon>Chromadorea</taxon>
        <taxon>Rhabditida</taxon>
        <taxon>Rhabditina</taxon>
        <taxon>Rhabditomorpha</taxon>
        <taxon>Rhabditoidea</taxon>
        <taxon>Rhabditidae</taxon>
        <taxon>Mesorhabditinae</taxon>
        <taxon>Mesorhabditis</taxon>
    </lineage>
</organism>
<dbReference type="InterPro" id="IPR019428">
    <property type="entry name" value="7TM_GPCR_serpentine_rcpt_Str"/>
</dbReference>
<evidence type="ECO:0000256" key="1">
    <source>
        <dbReference type="SAM" id="Phobius"/>
    </source>
</evidence>
<dbReference type="PANTHER" id="PTHR22943">
    <property type="entry name" value="7-TRANSMEMBRANE DOMAIN RECEPTOR C.ELEGANS"/>
    <property type="match status" value="1"/>
</dbReference>
<proteinExistence type="predicted"/>
<name>A0AA36C872_9BILA</name>
<evidence type="ECO:0000313" key="2">
    <source>
        <dbReference type="EMBL" id="CAJ0561908.1"/>
    </source>
</evidence>
<keyword evidence="3" id="KW-1185">Reference proteome</keyword>
<feature type="transmembrane region" description="Helical" evidence="1">
    <location>
        <begin position="100"/>
        <end position="122"/>
    </location>
</feature>
<feature type="non-terminal residue" evidence="2">
    <location>
        <position position="1"/>
    </location>
</feature>
<sequence>MASGIALSAIHTLYRYCTITGKGRLLFGHPRGLDFLIVAVFVYFVGIWTLGCIFILDQSLEALGGRRETIKQIFGIELAPASFASPQYWDETHGLRWVDILAVGYVTGISYAASIFGVVLTYKLHHAVKQSMCSAATRAIQNQLITILLTTLIASTCTEIIPFTLCQFSGTLGITNARSAISRLLLLGRNPETNAALRNLIYCSFKFSLKNRKF</sequence>